<dbReference type="InterPro" id="IPR008963">
    <property type="entry name" value="Purple_acid_Pase-like_N"/>
</dbReference>
<evidence type="ECO:0000313" key="5">
    <source>
        <dbReference type="EMBL" id="XBH02707.1"/>
    </source>
</evidence>
<name>A0AAU7CB59_9BACT</name>
<evidence type="ECO:0000256" key="2">
    <source>
        <dbReference type="SAM" id="MobiDB-lite"/>
    </source>
</evidence>
<dbReference type="InterPro" id="IPR029052">
    <property type="entry name" value="Metallo-depent_PP-like"/>
</dbReference>
<dbReference type="InterPro" id="IPR015914">
    <property type="entry name" value="PAPs_N"/>
</dbReference>
<keyword evidence="1" id="KW-0732">Signal</keyword>
<dbReference type="InterPro" id="IPR004843">
    <property type="entry name" value="Calcineurin-like_PHP"/>
</dbReference>
<dbReference type="GO" id="GO:0046872">
    <property type="term" value="F:metal ion binding"/>
    <property type="evidence" value="ECO:0007669"/>
    <property type="project" value="InterPro"/>
</dbReference>
<evidence type="ECO:0000259" key="3">
    <source>
        <dbReference type="Pfam" id="PF00149"/>
    </source>
</evidence>
<dbReference type="RefSeq" id="WP_406695448.1">
    <property type="nucleotide sequence ID" value="NZ_CP155447.1"/>
</dbReference>
<dbReference type="InterPro" id="IPR039331">
    <property type="entry name" value="PAPs-like"/>
</dbReference>
<dbReference type="Gene3D" id="2.60.40.380">
    <property type="entry name" value="Purple acid phosphatase-like, N-terminal"/>
    <property type="match status" value="1"/>
</dbReference>
<dbReference type="Pfam" id="PF16656">
    <property type="entry name" value="Pur_ac_phosph_N"/>
    <property type="match status" value="1"/>
</dbReference>
<feature type="domain" description="Purple acid phosphatase N-terminal" evidence="4">
    <location>
        <begin position="233"/>
        <end position="338"/>
    </location>
</feature>
<dbReference type="EMBL" id="CP155447">
    <property type="protein sequence ID" value="XBH02707.1"/>
    <property type="molecule type" value="Genomic_DNA"/>
</dbReference>
<keyword evidence="5" id="KW-0378">Hydrolase</keyword>
<dbReference type="SUPFAM" id="SSF56300">
    <property type="entry name" value="Metallo-dependent phosphatases"/>
    <property type="match status" value="1"/>
</dbReference>
<evidence type="ECO:0000259" key="4">
    <source>
        <dbReference type="Pfam" id="PF16656"/>
    </source>
</evidence>
<sequence>MAQLQNRVRFLVTILLTGLMTGCNDRTPSTHPATPSETLRAVGQRLSRSRSIDDLTTIASKGSRLLAELTPAERDALGRGHLEAEIDRPAIIEVAANPGALPFWLADQGFTATTDSLEVQGERWPLHRKRFEAGKVGLGVNALDRAVAEHYVALFRAEDGGPLSLQVRRPDRWQTVQATEGVSATLDALVPIRQIPAHLSGSILLQVPRELRHATALARGRIWKTHVASSQTPDQVAISFGPNPARDLVWTWRTEPGVTSTALRLAPASSRGDGPADPNAVRQVSGESRLVHSPDLLNDPAIRRHQVRVDQLEPATSYVYSLADGASGGWSPWRTIRTGPERPDHFQFFYLGDAQCGFEGWGRLLDTAHKRHPEAGFMILAGDLVDRGNERTNWDHFFLRAKGVFDTLPLMPCVGNHEYLDQGPRLYTSFFQLPQNGPPEIAPNLVYSFEYGNAFVAVLDSNLALVDRRLARIQAEWLDAALTKTQAAWTFVVFHHPIYASHPSRLNPTLGEDWIPVFDKHHVDFVLQGHDHAYLRTYPMRGNQRVASNAEGTTYVVSVSGEKFCEQDPRDYTEFSLTHVSTYQTIDIEVPSNRLTYRAWNLEGQEVDRLVIQKRSAEAL</sequence>
<evidence type="ECO:0000256" key="1">
    <source>
        <dbReference type="ARBA" id="ARBA00022729"/>
    </source>
</evidence>
<dbReference type="PROSITE" id="PS51257">
    <property type="entry name" value="PROKAR_LIPOPROTEIN"/>
    <property type="match status" value="1"/>
</dbReference>
<proteinExistence type="predicted"/>
<dbReference type="GO" id="GO:0003993">
    <property type="term" value="F:acid phosphatase activity"/>
    <property type="evidence" value="ECO:0007669"/>
    <property type="project" value="InterPro"/>
</dbReference>
<feature type="region of interest" description="Disordered" evidence="2">
    <location>
        <begin position="266"/>
        <end position="285"/>
    </location>
</feature>
<dbReference type="PANTHER" id="PTHR22953:SF153">
    <property type="entry name" value="PURPLE ACID PHOSPHATASE"/>
    <property type="match status" value="1"/>
</dbReference>
<reference evidence="5" key="1">
    <citation type="submission" date="2024-05" db="EMBL/GenBank/DDBJ databases">
        <title>Planctomycetes of the genus Singulisphaera possess chitinolytic capabilities.</title>
        <authorList>
            <person name="Ivanova A."/>
        </authorList>
    </citation>
    <scope>NUCLEOTIDE SEQUENCE</scope>
    <source>
        <strain evidence="5">Ch08T</strain>
    </source>
</reference>
<dbReference type="AlphaFoldDB" id="A0AAU7CB59"/>
<dbReference type="SUPFAM" id="SSF49363">
    <property type="entry name" value="Purple acid phosphatase, N-terminal domain"/>
    <property type="match status" value="1"/>
</dbReference>
<gene>
    <name evidence="5" type="ORF">V5E97_30950</name>
</gene>
<organism evidence="5">
    <name type="scientific">Singulisphaera sp. Ch08</name>
    <dbReference type="NCBI Taxonomy" id="3120278"/>
    <lineage>
        <taxon>Bacteria</taxon>
        <taxon>Pseudomonadati</taxon>
        <taxon>Planctomycetota</taxon>
        <taxon>Planctomycetia</taxon>
        <taxon>Isosphaerales</taxon>
        <taxon>Isosphaeraceae</taxon>
        <taxon>Singulisphaera</taxon>
    </lineage>
</organism>
<dbReference type="Pfam" id="PF00149">
    <property type="entry name" value="Metallophos"/>
    <property type="match status" value="1"/>
</dbReference>
<accession>A0AAU7CB59</accession>
<dbReference type="PANTHER" id="PTHR22953">
    <property type="entry name" value="ACID PHOSPHATASE RELATED"/>
    <property type="match status" value="1"/>
</dbReference>
<dbReference type="Gene3D" id="3.60.21.10">
    <property type="match status" value="1"/>
</dbReference>
<protein>
    <submittedName>
        <fullName evidence="5">Metallophosphoesterase family protein</fullName>
        <ecNumber evidence="5">3.1.-.-</ecNumber>
    </submittedName>
</protein>
<dbReference type="EC" id="3.1.-.-" evidence="5"/>
<feature type="domain" description="Calcineurin-like phosphoesterase" evidence="3">
    <location>
        <begin position="350"/>
        <end position="534"/>
    </location>
</feature>